<reference evidence="2" key="1">
    <citation type="submission" date="2021-01" db="EMBL/GenBank/DDBJ databases">
        <authorList>
            <person name="Corre E."/>
            <person name="Pelletier E."/>
            <person name="Niang G."/>
            <person name="Scheremetjew M."/>
            <person name="Finn R."/>
            <person name="Kale V."/>
            <person name="Holt S."/>
            <person name="Cochrane G."/>
            <person name="Meng A."/>
            <person name="Brown T."/>
            <person name="Cohen L."/>
        </authorList>
    </citation>
    <scope>NUCLEOTIDE SEQUENCE</scope>
    <source>
        <strain evidence="2">NIES-381</strain>
    </source>
</reference>
<evidence type="ECO:0008006" key="3">
    <source>
        <dbReference type="Google" id="ProtNLM"/>
    </source>
</evidence>
<organism evidence="2">
    <name type="scientific">Eutreptiella gymnastica</name>
    <dbReference type="NCBI Taxonomy" id="73025"/>
    <lineage>
        <taxon>Eukaryota</taxon>
        <taxon>Discoba</taxon>
        <taxon>Euglenozoa</taxon>
        <taxon>Euglenida</taxon>
        <taxon>Spirocuta</taxon>
        <taxon>Euglenophyceae</taxon>
        <taxon>Eutreptiales</taxon>
        <taxon>Eutreptiaceae</taxon>
        <taxon>Eutreptiella</taxon>
    </lineage>
</organism>
<dbReference type="EMBL" id="HBGA01066820">
    <property type="protein sequence ID" value="CAD9013828.1"/>
    <property type="molecule type" value="Transcribed_RNA"/>
</dbReference>
<feature type="region of interest" description="Disordered" evidence="1">
    <location>
        <begin position="394"/>
        <end position="445"/>
    </location>
</feature>
<gene>
    <name evidence="2" type="ORF">EGYM00392_LOCUS24931</name>
</gene>
<sequence length="524" mass="58931">MPPKKESVKRSGPAKRRQAEPPEAQLPLKQRKYHAEPSAATPRYTVDSKDVMAFWERAGRGGKWYPITIRKNATFKEDGQWMYEVRWEGYNGIKRKHAKEATNESTYPEAWIWERKDVPPQDIAFEVLPRKKGETITEPPLAPTASPTKPSAQVEVRPGAKAGIAVAQAPAAKKLLPCSSRPQPAALESPKPKVPNANPRPPGRPPGRPPKGTKGEPRQLQAIPHGAVKKQQTAPVSTATGRPATKAPQHTPAVPTQTTRKTAQKEKEKEKEEEEEQDTSSVYLDPPSITRPLYSPTTHQYMMAFFRGPRYPSGMWFPIILLRESTRRNDKGQWMYDVQWIGYEDSSARNGEASNESEYPENWIWERKDVPPREITPWARKRERVMEIMERALAQLRRPGRPPGKSRPKTSGGDTSTDGKGPGRASLTVQPLGAEVGGADRGSRKRRLEGWKPVIHSSELDVGMTVRMRPLPVSGYQYAKPAYFGQRATILCIQGYPPVKCKFQDGGVYWCDYQDLQLFGEIFD</sequence>
<feature type="region of interest" description="Disordered" evidence="1">
    <location>
        <begin position="175"/>
        <end position="291"/>
    </location>
</feature>
<dbReference type="AlphaFoldDB" id="A0A7S1IJ15"/>
<feature type="region of interest" description="Disordered" evidence="1">
    <location>
        <begin position="1"/>
        <end position="41"/>
    </location>
</feature>
<name>A0A7S1IJ15_9EUGL</name>
<proteinExistence type="predicted"/>
<evidence type="ECO:0000313" key="2">
    <source>
        <dbReference type="EMBL" id="CAD9013828.1"/>
    </source>
</evidence>
<feature type="region of interest" description="Disordered" evidence="1">
    <location>
        <begin position="128"/>
        <end position="157"/>
    </location>
</feature>
<evidence type="ECO:0000256" key="1">
    <source>
        <dbReference type="SAM" id="MobiDB-lite"/>
    </source>
</evidence>
<accession>A0A7S1IJ15</accession>
<feature type="compositionally biased region" description="Pro residues" evidence="1">
    <location>
        <begin position="198"/>
        <end position="209"/>
    </location>
</feature>
<feature type="compositionally biased region" description="Basic residues" evidence="1">
    <location>
        <begin position="398"/>
        <end position="408"/>
    </location>
</feature>
<protein>
    <recommendedName>
        <fullName evidence="3">Chromo domain-containing protein</fullName>
    </recommendedName>
</protein>
<feature type="compositionally biased region" description="Low complexity" evidence="1">
    <location>
        <begin position="409"/>
        <end position="419"/>
    </location>
</feature>
<feature type="compositionally biased region" description="Polar residues" evidence="1">
    <location>
        <begin position="230"/>
        <end position="240"/>
    </location>
</feature>